<name>A0A6M0RR57_9CYAN</name>
<evidence type="ECO:0000313" key="2">
    <source>
        <dbReference type="Proteomes" id="UP000481033"/>
    </source>
</evidence>
<gene>
    <name evidence="1" type="ORF">DXZ20_21875</name>
</gene>
<reference evidence="1 2" key="1">
    <citation type="journal article" date="2020" name="Microb. Ecol.">
        <title>Ecogenomics of the Marine Benthic Filamentous Cyanobacterium Adonisia.</title>
        <authorList>
            <person name="Walter J.M."/>
            <person name="Coutinho F.H."/>
            <person name="Leomil L."/>
            <person name="Hargreaves P.I."/>
            <person name="Campeao M.E."/>
            <person name="Vieira V.V."/>
            <person name="Silva B.S."/>
            <person name="Fistarol G.O."/>
            <person name="Salomon P.S."/>
            <person name="Sawabe T."/>
            <person name="Mino S."/>
            <person name="Hosokawa M."/>
            <person name="Miyashita H."/>
            <person name="Maruyama F."/>
            <person name="van Verk M.C."/>
            <person name="Dutilh B.E."/>
            <person name="Thompson C.C."/>
            <person name="Thompson F.L."/>
        </authorList>
    </citation>
    <scope>NUCLEOTIDE SEQUENCE [LARGE SCALE GENOMIC DNA]</scope>
    <source>
        <strain evidence="1 2">CCMR0081</strain>
    </source>
</reference>
<dbReference type="AlphaFoldDB" id="A0A6M0RR57"/>
<proteinExistence type="predicted"/>
<evidence type="ECO:0000313" key="1">
    <source>
        <dbReference type="EMBL" id="NEZ58242.1"/>
    </source>
</evidence>
<accession>A0A6M0RR57</accession>
<protein>
    <submittedName>
        <fullName evidence="1">Uncharacterized protein</fullName>
    </submittedName>
</protein>
<dbReference type="RefSeq" id="WP_163668789.1">
    <property type="nucleotide sequence ID" value="NZ_QXHD01000004.1"/>
</dbReference>
<organism evidence="1 2">
    <name type="scientific">Adonisia turfae CCMR0081</name>
    <dbReference type="NCBI Taxonomy" id="2292702"/>
    <lineage>
        <taxon>Bacteria</taxon>
        <taxon>Bacillati</taxon>
        <taxon>Cyanobacteriota</taxon>
        <taxon>Adonisia</taxon>
        <taxon>Adonisia turfae</taxon>
    </lineage>
</organism>
<dbReference type="Proteomes" id="UP000481033">
    <property type="component" value="Unassembled WGS sequence"/>
</dbReference>
<dbReference type="EMBL" id="QXHD01000004">
    <property type="protein sequence ID" value="NEZ58242.1"/>
    <property type="molecule type" value="Genomic_DNA"/>
</dbReference>
<sequence>MVVDRVSDSFNPRRRNQDVQQAQQTIYDFLLEIVKDWPSTDVLEEFRGLFLQHQETVSTNTAPALYSILFSNNKQEFHNTLKRSCYILINNWEVAREYGAIRSLIQLFTDPTIRKVSLSPTIKRLRHWLQSFVDSEDFKDLKLFVQNRFSNEAPHWSRRYTAYLLAPQYIDTSNPLEQREAARALSQRLRDKFKFDLAMYTAHFPKATAQRERRVNPTMLGDSALRVIRALVAKRGMFSHRNLARIFQQQTQGLTYGSYKNSLVEYLLFSAIKTDFVVTLETRLQKKLNGLYVKFNHQPLDASLALLTSNRVIDYLMTEDEETPSSLFSLLLTNGRPLTLAIVLLKLLLISPSSHPYLDARIADLIRYYEQFPREECQWIINFLEIYGVTLAICGSDVQYNLVQVQQDGAQASNPETASLEEYRIFSQMMRELHWAPVHRASEDVNGIS</sequence>
<comment type="caution">
    <text evidence="1">The sequence shown here is derived from an EMBL/GenBank/DDBJ whole genome shotgun (WGS) entry which is preliminary data.</text>
</comment>
<keyword evidence="2" id="KW-1185">Reference proteome</keyword>